<dbReference type="Proteomes" id="UP000016922">
    <property type="component" value="Unassembled WGS sequence"/>
</dbReference>
<feature type="region of interest" description="Disordered" evidence="1">
    <location>
        <begin position="162"/>
        <end position="293"/>
    </location>
</feature>
<dbReference type="HOGENOM" id="CLU_731839_0_0_1"/>
<gene>
    <name evidence="2" type="ORF">GLAREA_07713</name>
</gene>
<organism evidence="2 3">
    <name type="scientific">Glarea lozoyensis (strain ATCC 20868 / MF5171)</name>
    <dbReference type="NCBI Taxonomy" id="1116229"/>
    <lineage>
        <taxon>Eukaryota</taxon>
        <taxon>Fungi</taxon>
        <taxon>Dikarya</taxon>
        <taxon>Ascomycota</taxon>
        <taxon>Pezizomycotina</taxon>
        <taxon>Leotiomycetes</taxon>
        <taxon>Helotiales</taxon>
        <taxon>Helotiaceae</taxon>
        <taxon>Glarea</taxon>
    </lineage>
</organism>
<dbReference type="EMBL" id="KE145359">
    <property type="protein sequence ID" value="EPE32579.1"/>
    <property type="molecule type" value="Genomic_DNA"/>
</dbReference>
<feature type="compositionally biased region" description="Basic and acidic residues" evidence="1">
    <location>
        <begin position="181"/>
        <end position="293"/>
    </location>
</feature>
<dbReference type="eggNOG" id="ENOG502QPW5">
    <property type="taxonomic scope" value="Eukaryota"/>
</dbReference>
<feature type="region of interest" description="Disordered" evidence="1">
    <location>
        <begin position="117"/>
        <end position="141"/>
    </location>
</feature>
<sequence length="422" mass="50131">MGYYVESSEESTDDGQKLWNPSKTLRIINTDPGYQRLTCCGHAPSQRRRCRNPIRADNREFITRTLEEMAYLRPGSAAVKKKMRAIAGPALCVRDHQNQAEELVMQWQGEIREMEPEMIGRKSAKPSKAKRENSVKDEFEDEMRSMKDLLAELQEELNNLKRERASGRGATSTKIQQQTIKQDESETKERQQKEEAEKERLQKERLEKQRLEHERLEAERLKKEKERQQKEETEKIRSEKERLAKQRLEEERLENERLEKEKQKKANEKRQRDADNERIRLKAEKRRLDREREEREKVMKEKAEWQQAWQKYQSQWADFRASKQSDGDMRMRDAIPWPVLSGEHSDVRASTVREFFKKAIPEDADRSKLMRRECRNWHPDVVNRRPQACTLTPVDRVMIDMICREVTGLMNEAAGKSAESFE</sequence>
<dbReference type="KEGG" id="glz:GLAREA_07713"/>
<dbReference type="OMA" id="REMEPEM"/>
<name>S3D620_GLAL2</name>
<dbReference type="GeneID" id="19466765"/>
<feature type="compositionally biased region" description="Basic and acidic residues" evidence="1">
    <location>
        <begin position="129"/>
        <end position="141"/>
    </location>
</feature>
<evidence type="ECO:0000256" key="1">
    <source>
        <dbReference type="SAM" id="MobiDB-lite"/>
    </source>
</evidence>
<evidence type="ECO:0000313" key="3">
    <source>
        <dbReference type="Proteomes" id="UP000016922"/>
    </source>
</evidence>
<keyword evidence="3" id="KW-1185">Reference proteome</keyword>
<reference evidence="2 3" key="1">
    <citation type="journal article" date="2013" name="BMC Genomics">
        <title>Genomics-driven discovery of the pneumocandin biosynthetic gene cluster in the fungus Glarea lozoyensis.</title>
        <authorList>
            <person name="Chen L."/>
            <person name="Yue Q."/>
            <person name="Zhang X."/>
            <person name="Xiang M."/>
            <person name="Wang C."/>
            <person name="Li S."/>
            <person name="Che Y."/>
            <person name="Ortiz-Lopez F.J."/>
            <person name="Bills G.F."/>
            <person name="Liu X."/>
            <person name="An Z."/>
        </authorList>
    </citation>
    <scope>NUCLEOTIDE SEQUENCE [LARGE SCALE GENOMIC DNA]</scope>
    <source>
        <strain evidence="3">ATCC 20868 / MF5171</strain>
    </source>
</reference>
<dbReference type="AlphaFoldDB" id="S3D620"/>
<proteinExistence type="predicted"/>
<protein>
    <recommendedName>
        <fullName evidence="4">Reticulocyte-binding protein 2 like protein a</fullName>
    </recommendedName>
</protein>
<dbReference type="STRING" id="1116229.S3D620"/>
<evidence type="ECO:0000313" key="2">
    <source>
        <dbReference type="EMBL" id="EPE32579.1"/>
    </source>
</evidence>
<accession>S3D620</accession>
<evidence type="ECO:0008006" key="4">
    <source>
        <dbReference type="Google" id="ProtNLM"/>
    </source>
</evidence>
<dbReference type="RefSeq" id="XP_008080591.1">
    <property type="nucleotide sequence ID" value="XM_008082400.1"/>
</dbReference>
<dbReference type="OrthoDB" id="8062037at2759"/>